<evidence type="ECO:0000256" key="2">
    <source>
        <dbReference type="ARBA" id="ARBA00022793"/>
    </source>
</evidence>
<dbReference type="Gene3D" id="3.60.90.10">
    <property type="entry name" value="S-adenosylmethionine decarboxylase"/>
    <property type="match status" value="1"/>
</dbReference>
<reference evidence="10" key="2">
    <citation type="submission" date="2024-06" db="EMBL/GenBank/DDBJ databases">
        <authorList>
            <person name="Plum-Jensen L.E."/>
            <person name="Schramm A."/>
            <person name="Marshall I.P.G."/>
        </authorList>
    </citation>
    <scope>NUCLEOTIDE SEQUENCE</scope>
    <source>
        <strain evidence="10">Rat1</strain>
    </source>
</reference>
<keyword evidence="2" id="KW-0210">Decarboxylase</keyword>
<evidence type="ECO:0000256" key="3">
    <source>
        <dbReference type="ARBA" id="ARBA00022813"/>
    </source>
</evidence>
<evidence type="ECO:0000256" key="1">
    <source>
        <dbReference type="ARBA" id="ARBA00001928"/>
    </source>
</evidence>
<keyword evidence="8" id="KW-0704">Schiff base</keyword>
<dbReference type="InterPro" id="IPR003826">
    <property type="entry name" value="AdoMetDC_fam_prok"/>
</dbReference>
<accession>A0AAU8LS34</accession>
<protein>
    <submittedName>
        <fullName evidence="10">S-adenosylmethionine decarboxylase</fullName>
    </submittedName>
</protein>
<dbReference type="GO" id="GO:0004014">
    <property type="term" value="F:adenosylmethionine decarboxylase activity"/>
    <property type="evidence" value="ECO:0007669"/>
    <property type="project" value="InterPro"/>
</dbReference>
<dbReference type="EMBL" id="CP159373">
    <property type="protein sequence ID" value="XCN71674.1"/>
    <property type="molecule type" value="Genomic_DNA"/>
</dbReference>
<name>A0AAU8LS34_9BACT</name>
<gene>
    <name evidence="10" type="ORF">Q3M24_15340</name>
</gene>
<organism evidence="10">
    <name type="scientific">Candidatus Electrothrix aestuarii</name>
    <dbReference type="NCBI Taxonomy" id="3062594"/>
    <lineage>
        <taxon>Bacteria</taxon>
        <taxon>Pseudomonadati</taxon>
        <taxon>Thermodesulfobacteriota</taxon>
        <taxon>Desulfobulbia</taxon>
        <taxon>Desulfobulbales</taxon>
        <taxon>Desulfobulbaceae</taxon>
        <taxon>Candidatus Electrothrix</taxon>
    </lineage>
</organism>
<evidence type="ECO:0000313" key="10">
    <source>
        <dbReference type="EMBL" id="XCN71674.1"/>
    </source>
</evidence>
<proteinExistence type="predicted"/>
<dbReference type="AlphaFoldDB" id="A0AAU8LS34"/>
<dbReference type="SUPFAM" id="SSF56276">
    <property type="entry name" value="S-adenosylmethionine decarboxylase"/>
    <property type="match status" value="1"/>
</dbReference>
<evidence type="ECO:0000256" key="6">
    <source>
        <dbReference type="ARBA" id="ARBA00023145"/>
    </source>
</evidence>
<sequence length="143" mass="16105">MKNNVWGQHLLLDLADCNSNVCEKEAIADFVRELVVAIDMKAYGEPVIVHFAEHSYEAAGYSLVQLIETSAITGHFSDNNRDAYLDVFSCKEFSEDVVIQVVQRHFAPQEIFSAFLDRGATLSKRGAFRQCELAARACDKKMR</sequence>
<comment type="cofactor">
    <cofactor evidence="1">
        <name>pyruvate</name>
        <dbReference type="ChEBI" id="CHEBI:15361"/>
    </cofactor>
</comment>
<evidence type="ECO:0000256" key="7">
    <source>
        <dbReference type="ARBA" id="ARBA00023239"/>
    </source>
</evidence>
<dbReference type="Pfam" id="PF02675">
    <property type="entry name" value="AdoMet_dc"/>
    <property type="match status" value="1"/>
</dbReference>
<dbReference type="PANTHER" id="PTHR33866">
    <property type="entry name" value="S-ADENOSYLMETHIONINE DECARBOXYLASE PROENZYME"/>
    <property type="match status" value="1"/>
</dbReference>
<reference evidence="10" key="1">
    <citation type="journal article" date="2024" name="Syst. Appl. Microbiol.">
        <title>First single-strain enrichments of Electrothrix cable bacteria, description of E. aestuarii sp. nov. and E. rattekaaiensis sp. nov., and proposal of a cable bacteria taxonomy following the rules of the SeqCode.</title>
        <authorList>
            <person name="Plum-Jensen L.E."/>
            <person name="Schramm A."/>
            <person name="Marshall I.P.G."/>
        </authorList>
    </citation>
    <scope>NUCLEOTIDE SEQUENCE</scope>
    <source>
        <strain evidence="10">Rat1</strain>
    </source>
</reference>
<keyword evidence="4" id="KW-0745">Spermidine biosynthesis</keyword>
<keyword evidence="7" id="KW-0456">Lyase</keyword>
<dbReference type="GO" id="GO:0008295">
    <property type="term" value="P:spermidine biosynthetic process"/>
    <property type="evidence" value="ECO:0007669"/>
    <property type="project" value="UniProtKB-KW"/>
</dbReference>
<dbReference type="GO" id="GO:0005829">
    <property type="term" value="C:cytosol"/>
    <property type="evidence" value="ECO:0007669"/>
    <property type="project" value="TreeGrafter"/>
</dbReference>
<evidence type="ECO:0000256" key="9">
    <source>
        <dbReference type="ARBA" id="ARBA00023317"/>
    </source>
</evidence>
<dbReference type="InterPro" id="IPR016067">
    <property type="entry name" value="S-AdoMet_deCO2ase_core"/>
</dbReference>
<keyword evidence="9" id="KW-0670">Pyruvate</keyword>
<evidence type="ECO:0000256" key="4">
    <source>
        <dbReference type="ARBA" id="ARBA00023066"/>
    </source>
</evidence>
<keyword evidence="6" id="KW-0865">Zymogen</keyword>
<keyword evidence="3" id="KW-0068">Autocatalytic cleavage</keyword>
<evidence type="ECO:0000256" key="5">
    <source>
        <dbReference type="ARBA" id="ARBA00023115"/>
    </source>
</evidence>
<dbReference type="KEGG" id="eaj:Q3M24_15340"/>
<dbReference type="PANTHER" id="PTHR33866:SF2">
    <property type="entry name" value="S-ADENOSYLMETHIONINE DECARBOXYLASE PROENZYME"/>
    <property type="match status" value="1"/>
</dbReference>
<keyword evidence="5" id="KW-0620">Polyamine biosynthesis</keyword>
<evidence type="ECO:0000256" key="8">
    <source>
        <dbReference type="ARBA" id="ARBA00023270"/>
    </source>
</evidence>